<comment type="caution">
    <text evidence="2">The sequence shown here is derived from an EMBL/GenBank/DDBJ whole genome shotgun (WGS) entry which is preliminary data.</text>
</comment>
<feature type="domain" description="Nitroreductase" evidence="1">
    <location>
        <begin position="79"/>
        <end position="161"/>
    </location>
</feature>
<dbReference type="InterPro" id="IPR000415">
    <property type="entry name" value="Nitroreductase-like"/>
</dbReference>
<dbReference type="CDD" id="cd02138">
    <property type="entry name" value="TdsD-like"/>
    <property type="match status" value="1"/>
</dbReference>
<name>I7Z9V8_9GAMM</name>
<dbReference type="PANTHER" id="PTHR23026:SF100">
    <property type="entry name" value="NITROREDUCTASE"/>
    <property type="match status" value="1"/>
</dbReference>
<dbReference type="GO" id="GO:0016491">
    <property type="term" value="F:oxidoreductase activity"/>
    <property type="evidence" value="ECO:0007669"/>
    <property type="project" value="InterPro"/>
</dbReference>
<dbReference type="Gene3D" id="3.40.109.10">
    <property type="entry name" value="NADH Oxidase"/>
    <property type="match status" value="1"/>
</dbReference>
<feature type="domain" description="Nitroreductase" evidence="1">
    <location>
        <begin position="20"/>
        <end position="63"/>
    </location>
</feature>
<evidence type="ECO:0000259" key="1">
    <source>
        <dbReference type="Pfam" id="PF00881"/>
    </source>
</evidence>
<evidence type="ECO:0000313" key="2">
    <source>
        <dbReference type="EMBL" id="EIT68624.1"/>
    </source>
</evidence>
<proteinExistence type="predicted"/>
<dbReference type="STRING" id="1172194.WQQ_38190"/>
<keyword evidence="3" id="KW-1185">Reference proteome</keyword>
<gene>
    <name evidence="2" type="ORF">WQQ_38190</name>
</gene>
<protein>
    <submittedName>
        <fullName evidence="2">Nitroreductase</fullName>
    </submittedName>
</protein>
<accession>I7Z9V8</accession>
<dbReference type="InterPro" id="IPR050627">
    <property type="entry name" value="Nitroreductase/BluB"/>
</dbReference>
<dbReference type="AlphaFoldDB" id="I7Z9V8"/>
<dbReference type="Proteomes" id="UP000003704">
    <property type="component" value="Unassembled WGS sequence"/>
</dbReference>
<sequence>MIKGSEKRQADHPVEALFVDRWSPRAMSGEALDESQLMSLFEAARWAPSANNNQPWRFVYARRDTAHWPTFLGLLVDANRLWADKAAALIVIVSKTTFDHNGKPSRTHSFDTGAAWQNLALQASQSGLVAHGMQGFDYERAQTELGIPQEYAVEAMVAVGKPGAIEDLPEKLRERESPSPRRPVEQIACEGAFRL</sequence>
<dbReference type="SUPFAM" id="SSF55469">
    <property type="entry name" value="FMN-dependent nitroreductase-like"/>
    <property type="match status" value="1"/>
</dbReference>
<reference evidence="2 3" key="1">
    <citation type="journal article" date="2012" name="J. Bacteriol.">
        <title>Genome Sequence of n-Alkane-Degrading Hydrocarboniphaga effusa Strain AP103T (ATCC BAA-332T).</title>
        <authorList>
            <person name="Chang H.K."/>
            <person name="Zylstra G.J."/>
            <person name="Chae J.C."/>
        </authorList>
    </citation>
    <scope>NUCLEOTIDE SEQUENCE [LARGE SCALE GENOMIC DNA]</scope>
    <source>
        <strain evidence="2 3">AP103</strain>
    </source>
</reference>
<evidence type="ECO:0000313" key="3">
    <source>
        <dbReference type="Proteomes" id="UP000003704"/>
    </source>
</evidence>
<dbReference type="InterPro" id="IPR029479">
    <property type="entry name" value="Nitroreductase"/>
</dbReference>
<dbReference type="Pfam" id="PF00881">
    <property type="entry name" value="Nitroreductase"/>
    <property type="match status" value="2"/>
</dbReference>
<organism evidence="2 3">
    <name type="scientific">Hydrocarboniphaga effusa AP103</name>
    <dbReference type="NCBI Taxonomy" id="1172194"/>
    <lineage>
        <taxon>Bacteria</taxon>
        <taxon>Pseudomonadati</taxon>
        <taxon>Pseudomonadota</taxon>
        <taxon>Gammaproteobacteria</taxon>
        <taxon>Nevskiales</taxon>
        <taxon>Nevskiaceae</taxon>
        <taxon>Hydrocarboniphaga</taxon>
    </lineage>
</organism>
<dbReference type="PATRIC" id="fig|1172194.4.peg.3706"/>
<dbReference type="OrthoDB" id="9802510at2"/>
<dbReference type="RefSeq" id="WP_007186754.1">
    <property type="nucleotide sequence ID" value="NZ_AKGD01000003.1"/>
</dbReference>
<dbReference type="PANTHER" id="PTHR23026">
    <property type="entry name" value="NADPH NITROREDUCTASE"/>
    <property type="match status" value="1"/>
</dbReference>
<dbReference type="EMBL" id="AKGD01000003">
    <property type="protein sequence ID" value="EIT68624.1"/>
    <property type="molecule type" value="Genomic_DNA"/>
</dbReference>